<evidence type="ECO:0000313" key="1">
    <source>
        <dbReference type="EMBL" id="UGO47869.1"/>
    </source>
</evidence>
<reference evidence="1 2" key="1">
    <citation type="submission" date="2021-10" db="EMBL/GenBank/DDBJ databases">
        <authorList>
            <person name="Lavering E.D."/>
            <person name="James R."/>
            <person name="Fairholm J.D."/>
            <person name="Ogilvie B.H."/>
            <person name="Thurgood T.L."/>
            <person name="Robison R.A."/>
            <person name="Grose J.H."/>
        </authorList>
    </citation>
    <scope>NUCLEOTIDE SEQUENCE [LARGE SCALE GENOMIC DNA]</scope>
</reference>
<proteinExistence type="predicted"/>
<protein>
    <submittedName>
        <fullName evidence="1">Uncharacterized protein</fullName>
    </submittedName>
</protein>
<dbReference type="EMBL" id="OK499987">
    <property type="protein sequence ID" value="UGO47869.1"/>
    <property type="molecule type" value="Genomic_DNA"/>
</dbReference>
<accession>A0AAE9CBX7</accession>
<keyword evidence="2" id="KW-1185">Reference proteome</keyword>
<dbReference type="Proteomes" id="UP000827753">
    <property type="component" value="Segment"/>
</dbReference>
<name>A0AAE9CBX7_9CAUD</name>
<sequence>MREIITDELVEKFARGYQDLKAHMVNFAGVDEDDVMTFEQYVESQLRFRKLLTRKALEHIETKKA</sequence>
<evidence type="ECO:0000313" key="2">
    <source>
        <dbReference type="Proteomes" id="UP000827753"/>
    </source>
</evidence>
<organism evidence="1 2">
    <name type="scientific">Bacillus phage vB_BanS_MrDarsey</name>
    <dbReference type="NCBI Taxonomy" id="2894787"/>
    <lineage>
        <taxon>Viruses</taxon>
        <taxon>Duplodnaviria</taxon>
        <taxon>Heunggongvirae</taxon>
        <taxon>Uroviricota</taxon>
        <taxon>Caudoviricetes</taxon>
        <taxon>Joanripponvirinae</taxon>
        <taxon>Tsamsavirus</taxon>
        <taxon>Tsamsavirus mrdarsey</taxon>
    </lineage>
</organism>
<gene>
    <name evidence="1" type="ORF">MRDARSEY_37</name>
</gene>